<proteinExistence type="predicted"/>
<feature type="signal peptide" evidence="1">
    <location>
        <begin position="1"/>
        <end position="37"/>
    </location>
</feature>
<reference evidence="4" key="1">
    <citation type="journal article" date="2019" name="Int. J. Syst. Evol. Microbiol.">
        <title>The Global Catalogue of Microorganisms (GCM) 10K type strain sequencing project: providing services to taxonomists for standard genome sequencing and annotation.</title>
        <authorList>
            <consortium name="The Broad Institute Genomics Platform"/>
            <consortium name="The Broad Institute Genome Sequencing Center for Infectious Disease"/>
            <person name="Wu L."/>
            <person name="Ma J."/>
        </authorList>
    </citation>
    <scope>NUCLEOTIDE SEQUENCE [LARGE SCALE GENOMIC DNA]</scope>
    <source>
        <strain evidence="4">CGMCC 1.12791</strain>
    </source>
</reference>
<organism evidence="3 4">
    <name type="scientific">Nocardioides flavus</name>
    <name type="common">ex Wang et al. 2016</name>
    <dbReference type="NCBI Taxonomy" id="2058780"/>
    <lineage>
        <taxon>Bacteria</taxon>
        <taxon>Bacillati</taxon>
        <taxon>Actinomycetota</taxon>
        <taxon>Actinomycetes</taxon>
        <taxon>Propionibacteriales</taxon>
        <taxon>Nocardioidaceae</taxon>
        <taxon>Nocardioides</taxon>
    </lineage>
</organism>
<gene>
    <name evidence="3" type="ORF">GCM10011376_08710</name>
</gene>
<evidence type="ECO:0000259" key="2">
    <source>
        <dbReference type="Pfam" id="PF13472"/>
    </source>
</evidence>
<keyword evidence="1" id="KW-0732">Signal</keyword>
<dbReference type="InterPro" id="IPR036514">
    <property type="entry name" value="SGNH_hydro_sf"/>
</dbReference>
<protein>
    <recommendedName>
        <fullName evidence="2">SGNH hydrolase-type esterase domain-containing protein</fullName>
    </recommendedName>
</protein>
<keyword evidence="4" id="KW-1185">Reference proteome</keyword>
<dbReference type="PANTHER" id="PTHR37981:SF1">
    <property type="entry name" value="SGNH HYDROLASE-TYPE ESTERASE DOMAIN-CONTAINING PROTEIN"/>
    <property type="match status" value="1"/>
</dbReference>
<dbReference type="SUPFAM" id="SSF52266">
    <property type="entry name" value="SGNH hydrolase"/>
    <property type="match status" value="1"/>
</dbReference>
<dbReference type="EMBL" id="BNAD01000001">
    <property type="protein sequence ID" value="GHE16261.1"/>
    <property type="molecule type" value="Genomic_DNA"/>
</dbReference>
<dbReference type="InterPro" id="IPR013830">
    <property type="entry name" value="SGNH_hydro"/>
</dbReference>
<dbReference type="CDD" id="cd01823">
    <property type="entry name" value="SEST_like"/>
    <property type="match status" value="1"/>
</dbReference>
<dbReference type="PANTHER" id="PTHR37981">
    <property type="entry name" value="LIPASE 2"/>
    <property type="match status" value="1"/>
</dbReference>
<evidence type="ECO:0000313" key="4">
    <source>
        <dbReference type="Proteomes" id="UP000597341"/>
    </source>
</evidence>
<dbReference type="Pfam" id="PF13472">
    <property type="entry name" value="Lipase_GDSL_2"/>
    <property type="match status" value="1"/>
</dbReference>
<accession>A0ABQ3HHQ0</accession>
<evidence type="ECO:0000256" key="1">
    <source>
        <dbReference type="SAM" id="SignalP"/>
    </source>
</evidence>
<evidence type="ECO:0000313" key="3">
    <source>
        <dbReference type="EMBL" id="GHE16261.1"/>
    </source>
</evidence>
<comment type="caution">
    <text evidence="3">The sequence shown here is derived from an EMBL/GenBank/DDBJ whole genome shotgun (WGS) entry which is preliminary data.</text>
</comment>
<dbReference type="Proteomes" id="UP000597341">
    <property type="component" value="Unassembled WGS sequence"/>
</dbReference>
<dbReference type="InterPro" id="IPR037460">
    <property type="entry name" value="SEST-like"/>
</dbReference>
<dbReference type="Gene3D" id="3.40.50.1110">
    <property type="entry name" value="SGNH hydrolase"/>
    <property type="match status" value="1"/>
</dbReference>
<sequence length="277" mass="28304">MVNGLRRTYRPEMTPRLRALASAVVLLLPLTAVTAPASSSAPPPTSYDVLGDSYGSGFGVPPYGACGRSQSAYGVLVDGRVRLELDDFVACGGATTTSLVAGGQLAALDADTDLVLQSIGGNDIGWSQAVLACLAGTDEQCAGAAALVRSRIATTLPGRLDTVHGLVAAAAPNARVVVTGYPRLFSPEAGAYLGASAAEQEVLNDGADQLNAALRAAAERHGFDFVDVTERFVGHGVNAADPWILGAADPGAFHPTLAGYEAYAAAVTAAIRPGRQR</sequence>
<name>A0ABQ3HHQ0_9ACTN</name>
<feature type="chain" id="PRO_5045553698" description="SGNH hydrolase-type esterase domain-containing protein" evidence="1">
    <location>
        <begin position="38"/>
        <end position="277"/>
    </location>
</feature>
<feature type="domain" description="SGNH hydrolase-type esterase" evidence="2">
    <location>
        <begin position="49"/>
        <end position="262"/>
    </location>
</feature>